<evidence type="ECO:0000313" key="1">
    <source>
        <dbReference type="EMBL" id="KAG7495722.1"/>
    </source>
</evidence>
<gene>
    <name evidence="1" type="ORF">JOB18_004247</name>
</gene>
<sequence>MMVEKRREGSQDVGSYVQGRFQRDSDCSPWLRKAQEPEHNSSLTLSSVTADIRIRSGLKCLTGEWMDIHGRGHQCHHEDKTGHGPSHCPSTARINIADEFGVFPLASSHHLIIPLAGFGMLGQTVRLMNAWKFITLRLGEVRRESFCHRRLLNQFTGRELRA</sequence>
<reference evidence="1 2" key="1">
    <citation type="journal article" date="2021" name="Sci. Rep.">
        <title>Chromosome anchoring in Senegalese sole (Solea senegalensis) reveals sex-associated markers and genome rearrangements in flatfish.</title>
        <authorList>
            <person name="Guerrero-Cozar I."/>
            <person name="Gomez-Garrido J."/>
            <person name="Berbel C."/>
            <person name="Martinez-Blanch J.F."/>
            <person name="Alioto T."/>
            <person name="Claros M.G."/>
            <person name="Gagnaire P.A."/>
            <person name="Manchado M."/>
        </authorList>
    </citation>
    <scope>NUCLEOTIDE SEQUENCE [LARGE SCALE GENOMIC DNA]</scope>
    <source>
        <strain evidence="1">Sse05_10M</strain>
    </source>
</reference>
<organism evidence="1 2">
    <name type="scientific">Solea senegalensis</name>
    <name type="common">Senegalese sole</name>
    <dbReference type="NCBI Taxonomy" id="28829"/>
    <lineage>
        <taxon>Eukaryota</taxon>
        <taxon>Metazoa</taxon>
        <taxon>Chordata</taxon>
        <taxon>Craniata</taxon>
        <taxon>Vertebrata</taxon>
        <taxon>Euteleostomi</taxon>
        <taxon>Actinopterygii</taxon>
        <taxon>Neopterygii</taxon>
        <taxon>Teleostei</taxon>
        <taxon>Neoteleostei</taxon>
        <taxon>Acanthomorphata</taxon>
        <taxon>Carangaria</taxon>
        <taxon>Pleuronectiformes</taxon>
        <taxon>Pleuronectoidei</taxon>
        <taxon>Soleidae</taxon>
        <taxon>Solea</taxon>
    </lineage>
</organism>
<dbReference type="EMBL" id="JAGKHQ010000015">
    <property type="protein sequence ID" value="KAG7495722.1"/>
    <property type="molecule type" value="Genomic_DNA"/>
</dbReference>
<name>A0AAV6QVI8_SOLSE</name>
<dbReference type="Proteomes" id="UP000693946">
    <property type="component" value="Linkage Group LG3"/>
</dbReference>
<keyword evidence="2" id="KW-1185">Reference proteome</keyword>
<evidence type="ECO:0000313" key="2">
    <source>
        <dbReference type="Proteomes" id="UP000693946"/>
    </source>
</evidence>
<accession>A0AAV6QVI8</accession>
<proteinExistence type="predicted"/>
<comment type="caution">
    <text evidence="1">The sequence shown here is derived from an EMBL/GenBank/DDBJ whole genome shotgun (WGS) entry which is preliminary data.</text>
</comment>
<protein>
    <submittedName>
        <fullName evidence="1">Uncharacterized protein</fullName>
    </submittedName>
</protein>
<dbReference type="AlphaFoldDB" id="A0AAV6QVI8"/>